<keyword evidence="2" id="KW-1185">Reference proteome</keyword>
<comment type="caution">
    <text evidence="1">The sequence shown here is derived from an EMBL/GenBank/DDBJ whole genome shotgun (WGS) entry which is preliminary data.</text>
</comment>
<sequence length="40" mass="4992">NGEELWWATKYYTIDPRSLEFKYLLQWYRESYSLNVQATQ</sequence>
<organism evidence="1 2">
    <name type="scientific">Dentiscutata erythropus</name>
    <dbReference type="NCBI Taxonomy" id="1348616"/>
    <lineage>
        <taxon>Eukaryota</taxon>
        <taxon>Fungi</taxon>
        <taxon>Fungi incertae sedis</taxon>
        <taxon>Mucoromycota</taxon>
        <taxon>Glomeromycotina</taxon>
        <taxon>Glomeromycetes</taxon>
        <taxon>Diversisporales</taxon>
        <taxon>Gigasporaceae</taxon>
        <taxon>Dentiscutata</taxon>
    </lineage>
</organism>
<dbReference type="EMBL" id="CAJVPY010031107">
    <property type="protein sequence ID" value="CAG8796142.1"/>
    <property type="molecule type" value="Genomic_DNA"/>
</dbReference>
<gene>
    <name evidence="1" type="ORF">DERYTH_LOCUS22417</name>
</gene>
<name>A0A9N9JU31_9GLOM</name>
<evidence type="ECO:0000313" key="2">
    <source>
        <dbReference type="Proteomes" id="UP000789405"/>
    </source>
</evidence>
<reference evidence="1" key="1">
    <citation type="submission" date="2021-06" db="EMBL/GenBank/DDBJ databases">
        <authorList>
            <person name="Kallberg Y."/>
            <person name="Tangrot J."/>
            <person name="Rosling A."/>
        </authorList>
    </citation>
    <scope>NUCLEOTIDE SEQUENCE</scope>
    <source>
        <strain evidence="1">MA453B</strain>
    </source>
</reference>
<protein>
    <submittedName>
        <fullName evidence="1">6572_t:CDS:1</fullName>
    </submittedName>
</protein>
<evidence type="ECO:0000313" key="1">
    <source>
        <dbReference type="EMBL" id="CAG8796142.1"/>
    </source>
</evidence>
<proteinExistence type="predicted"/>
<dbReference type="Proteomes" id="UP000789405">
    <property type="component" value="Unassembled WGS sequence"/>
</dbReference>
<feature type="non-terminal residue" evidence="1">
    <location>
        <position position="1"/>
    </location>
</feature>
<accession>A0A9N9JU31</accession>
<dbReference type="AlphaFoldDB" id="A0A9N9JU31"/>
<feature type="non-terminal residue" evidence="1">
    <location>
        <position position="40"/>
    </location>
</feature>